<gene>
    <name evidence="3" type="ORF">SAMN04488541_101242</name>
</gene>
<evidence type="ECO:0008006" key="5">
    <source>
        <dbReference type="Google" id="ProtNLM"/>
    </source>
</evidence>
<dbReference type="EMBL" id="FONY01000012">
    <property type="protein sequence ID" value="SFE99320.1"/>
    <property type="molecule type" value="Genomic_DNA"/>
</dbReference>
<proteinExistence type="predicted"/>
<sequence length="215" mass="24691">MEEDLTQPPNYQSQTPFVASFGADTSQISPQALVRQRLFSKTRRKIVSEAERKEVELKLSILESEIESDIKLYKKRGKLKGRGAFIFRFLSTALAAVVTVLLGVNLTVFDGMENVRTPFGQPLRWYANTIAIMISAFLTVIGALRTFLDSNELWVVYTDTVSQFTQLLEDIQYLKIGFNYCTLDDINLLNLEYARIKEEAENARLKLRMDDYRKN</sequence>
<dbReference type="Proteomes" id="UP000199513">
    <property type="component" value="Unassembled WGS sequence"/>
</dbReference>
<feature type="coiled-coil region" evidence="1">
    <location>
        <begin position="186"/>
        <end position="215"/>
    </location>
</feature>
<keyword evidence="2" id="KW-1133">Transmembrane helix</keyword>
<name>A0A1I2F487_9BACT</name>
<dbReference type="NCBIfam" id="NF033634">
    <property type="entry name" value="SLATT_1"/>
    <property type="match status" value="1"/>
</dbReference>
<keyword evidence="4" id="KW-1185">Reference proteome</keyword>
<protein>
    <recommendedName>
        <fullName evidence="5">SMODS and SLOG-associating 2TM effector domain-containing protein</fullName>
    </recommendedName>
</protein>
<dbReference type="STRING" id="1003.SAMN04488541_101242"/>
<evidence type="ECO:0000313" key="3">
    <source>
        <dbReference type="EMBL" id="SFE99320.1"/>
    </source>
</evidence>
<feature type="transmembrane region" description="Helical" evidence="2">
    <location>
        <begin position="125"/>
        <end position="144"/>
    </location>
</feature>
<feature type="transmembrane region" description="Helical" evidence="2">
    <location>
        <begin position="85"/>
        <end position="105"/>
    </location>
</feature>
<dbReference type="AlphaFoldDB" id="A0A1I2F487"/>
<accession>A0A1I2F487</accession>
<keyword evidence="2" id="KW-0812">Transmembrane</keyword>
<evidence type="ECO:0000313" key="4">
    <source>
        <dbReference type="Proteomes" id="UP000199513"/>
    </source>
</evidence>
<organism evidence="3 4">
    <name type="scientific">Thermoflexibacter ruber</name>
    <dbReference type="NCBI Taxonomy" id="1003"/>
    <lineage>
        <taxon>Bacteria</taxon>
        <taxon>Pseudomonadati</taxon>
        <taxon>Bacteroidota</taxon>
        <taxon>Cytophagia</taxon>
        <taxon>Cytophagales</taxon>
        <taxon>Thermoflexibacteraceae</taxon>
        <taxon>Thermoflexibacter</taxon>
    </lineage>
</organism>
<keyword evidence="2" id="KW-0472">Membrane</keyword>
<evidence type="ECO:0000256" key="2">
    <source>
        <dbReference type="SAM" id="Phobius"/>
    </source>
</evidence>
<dbReference type="OrthoDB" id="983189at2"/>
<evidence type="ECO:0000256" key="1">
    <source>
        <dbReference type="SAM" id="Coils"/>
    </source>
</evidence>
<reference evidence="3 4" key="1">
    <citation type="submission" date="2016-10" db="EMBL/GenBank/DDBJ databases">
        <authorList>
            <person name="de Groot N.N."/>
        </authorList>
    </citation>
    <scope>NUCLEOTIDE SEQUENCE [LARGE SCALE GENOMIC DNA]</scope>
    <source>
        <strain>GEY</strain>
        <strain evidence="4">DSM 9560</strain>
    </source>
</reference>
<keyword evidence="1" id="KW-0175">Coiled coil</keyword>
<dbReference type="RefSeq" id="WP_091543725.1">
    <property type="nucleotide sequence ID" value="NZ_FONY01000012.1"/>
</dbReference>